<accession>A0A4Y9ZEV8</accession>
<feature type="compositionally biased region" description="Polar residues" evidence="1">
    <location>
        <begin position="1"/>
        <end position="29"/>
    </location>
</feature>
<feature type="region of interest" description="Disordered" evidence="1">
    <location>
        <begin position="344"/>
        <end position="507"/>
    </location>
</feature>
<feature type="compositionally biased region" description="Polar residues" evidence="1">
    <location>
        <begin position="233"/>
        <end position="247"/>
    </location>
</feature>
<comment type="caution">
    <text evidence="2">The sequence shown here is derived from an EMBL/GenBank/DDBJ whole genome shotgun (WGS) entry which is preliminary data.</text>
</comment>
<feature type="region of interest" description="Disordered" evidence="1">
    <location>
        <begin position="1"/>
        <end position="249"/>
    </location>
</feature>
<keyword evidence="3" id="KW-1185">Reference proteome</keyword>
<gene>
    <name evidence="2" type="ORF">EVG20_g1041</name>
</gene>
<proteinExistence type="predicted"/>
<sequence length="591" mass="64010">MSQRNFLSGEQLPLSSWFSSGQTSKENAPSRSSKRKRNSKADNQDQGEAGEVGVKLVHASSNAAPMLTERRRVRQRENSQASRRSVTTRQQPTKRVVASRRDRATPATLAAQASLPTPETTKRPAKMPSWPNVQLSMPQTPRSQGRSLHLSSSLSDVTTPVSPVKHGFHTPTKARQPHSTPQSQRMVPCSQHSEDNSQSESGVAPSSQLHEEENPFVGNPMHSPSSRDFELPTLSSPITESNRSVSVPQRDLAFKIPPLPLHTTPDQPINTIQNVPMVDISPEKSIVPSSQSQYLPLGPYSASGSSSLPFASPLLGRKDTGFVPTSQSQEEELTVVKRLDWGFDFPSASSVSGRPVGRTQKESEDTLPASLHPSPKRNAAKEAADTPKGKTQSLALPELGSPGAAEFTFDSSQTEPDEWPGMEITAGPNASKQPESIMRDVPEPSRQSGDNFTQRRTHVIEDDSAAEDSDDDLAASGYRYRKAPRLESPSPKVPGDASELHSTSITPRFSSNLRISRKKLRKAPDVLDRLSDLNSNGGLSASDTFPLTQSLLSSSYVDFNGSLPSAVGDFLQMVGSDGSSLEEPSPSKTQD</sequence>
<protein>
    <submittedName>
        <fullName evidence="2">Uncharacterized protein</fullName>
    </submittedName>
</protein>
<feature type="compositionally biased region" description="Polar residues" evidence="1">
    <location>
        <begin position="445"/>
        <end position="454"/>
    </location>
</feature>
<feature type="compositionally biased region" description="Polar residues" evidence="1">
    <location>
        <begin position="131"/>
        <end position="161"/>
    </location>
</feature>
<feature type="compositionally biased region" description="Polar residues" evidence="1">
    <location>
        <begin position="78"/>
        <end position="93"/>
    </location>
</feature>
<dbReference type="AlphaFoldDB" id="A0A4Y9ZEV8"/>
<evidence type="ECO:0000313" key="2">
    <source>
        <dbReference type="EMBL" id="TFY71959.1"/>
    </source>
</evidence>
<evidence type="ECO:0000313" key="3">
    <source>
        <dbReference type="Proteomes" id="UP000298327"/>
    </source>
</evidence>
<dbReference type="EMBL" id="SEOQ01000030">
    <property type="protein sequence ID" value="TFY71959.1"/>
    <property type="molecule type" value="Genomic_DNA"/>
</dbReference>
<feature type="compositionally biased region" description="Acidic residues" evidence="1">
    <location>
        <begin position="462"/>
        <end position="473"/>
    </location>
</feature>
<reference evidence="2 3" key="1">
    <citation type="submission" date="2019-02" db="EMBL/GenBank/DDBJ databases">
        <title>Genome sequencing of the rare red list fungi Dentipellis fragilis.</title>
        <authorList>
            <person name="Buettner E."/>
            <person name="Kellner H."/>
        </authorList>
    </citation>
    <scope>NUCLEOTIDE SEQUENCE [LARGE SCALE GENOMIC DNA]</scope>
    <source>
        <strain evidence="2 3">DSM 105465</strain>
    </source>
</reference>
<feature type="compositionally biased region" description="Basic and acidic residues" evidence="1">
    <location>
        <begin position="379"/>
        <end position="388"/>
    </location>
</feature>
<name>A0A4Y9ZEV8_9AGAM</name>
<dbReference type="Proteomes" id="UP000298327">
    <property type="component" value="Unassembled WGS sequence"/>
</dbReference>
<feature type="compositionally biased region" description="Low complexity" evidence="1">
    <location>
        <begin position="306"/>
        <end position="315"/>
    </location>
</feature>
<feature type="compositionally biased region" description="Polar residues" evidence="1">
    <location>
        <begin position="196"/>
        <end position="208"/>
    </location>
</feature>
<feature type="region of interest" description="Disordered" evidence="1">
    <location>
        <begin position="306"/>
        <end position="331"/>
    </location>
</feature>
<organism evidence="2 3">
    <name type="scientific">Dentipellis fragilis</name>
    <dbReference type="NCBI Taxonomy" id="205917"/>
    <lineage>
        <taxon>Eukaryota</taxon>
        <taxon>Fungi</taxon>
        <taxon>Dikarya</taxon>
        <taxon>Basidiomycota</taxon>
        <taxon>Agaricomycotina</taxon>
        <taxon>Agaricomycetes</taxon>
        <taxon>Russulales</taxon>
        <taxon>Hericiaceae</taxon>
        <taxon>Dentipellis</taxon>
    </lineage>
</organism>
<evidence type="ECO:0000256" key="1">
    <source>
        <dbReference type="SAM" id="MobiDB-lite"/>
    </source>
</evidence>
<dbReference type="OrthoDB" id="3188703at2759"/>